<dbReference type="AlphaFoldDB" id="A0A2N5PQ72"/>
<dbReference type="InterPro" id="IPR029039">
    <property type="entry name" value="Flavoprotein-like_sf"/>
</dbReference>
<dbReference type="EMBL" id="NIHS01000026">
    <property type="protein sequence ID" value="PLT71332.1"/>
    <property type="molecule type" value="Genomic_DNA"/>
</dbReference>
<reference evidence="1" key="2">
    <citation type="submission" date="2022-11" db="EMBL/GenBank/DDBJ databases">
        <title>Temperate bacteriophages infecting mucin-degrading bacterium Ruminococcus gnavus from the human gut.</title>
        <authorList>
            <person name="Buttimer C."/>
        </authorList>
    </citation>
    <scope>NUCLEOTIDE SEQUENCE</scope>
    <source>
        <strain evidence="1">CCUG 52279</strain>
    </source>
</reference>
<dbReference type="EMBL" id="NIHW01000036">
    <property type="protein sequence ID" value="PLT84175.1"/>
    <property type="molecule type" value="Genomic_DNA"/>
</dbReference>
<evidence type="ECO:0000313" key="4">
    <source>
        <dbReference type="EMBL" id="PLT84175.1"/>
    </source>
</evidence>
<organism evidence="3 7">
    <name type="scientific">Mediterraneibacter gnavus</name>
    <name type="common">Ruminococcus gnavus</name>
    <dbReference type="NCBI Taxonomy" id="33038"/>
    <lineage>
        <taxon>Bacteria</taxon>
        <taxon>Bacillati</taxon>
        <taxon>Bacillota</taxon>
        <taxon>Clostridia</taxon>
        <taxon>Lachnospirales</taxon>
        <taxon>Lachnospiraceae</taxon>
        <taxon>Mediterraneibacter</taxon>
    </lineage>
</organism>
<dbReference type="Proteomes" id="UP000234840">
    <property type="component" value="Unassembled WGS sequence"/>
</dbReference>
<name>A0A2N5PQ72_MEDGN</name>
<evidence type="ECO:0000313" key="1">
    <source>
        <dbReference type="EMBL" id="MCZ0688884.1"/>
    </source>
</evidence>
<comment type="caution">
    <text evidence="3">The sequence shown here is derived from an EMBL/GenBank/DDBJ whole genome shotgun (WGS) entry which is preliminary data.</text>
</comment>
<evidence type="ECO:0000313" key="2">
    <source>
        <dbReference type="EMBL" id="PLT71332.1"/>
    </source>
</evidence>
<evidence type="ECO:0000313" key="5">
    <source>
        <dbReference type="Proteomes" id="UP000234840"/>
    </source>
</evidence>
<reference evidence="5 6" key="1">
    <citation type="journal article" date="2017" name="Genome Med.">
        <title>A novel Ruminococcus gnavus clade enriched in inflammatory bowel disease patients.</title>
        <authorList>
            <person name="Hall A.B."/>
            <person name="Yassour M."/>
            <person name="Sauk J."/>
            <person name="Garner A."/>
            <person name="Jiang X."/>
            <person name="Arthur T."/>
            <person name="Lagoudas G.K."/>
            <person name="Vatanen T."/>
            <person name="Fornelos N."/>
            <person name="Wilson R."/>
            <person name="Bertha M."/>
            <person name="Cohen M."/>
            <person name="Garber J."/>
            <person name="Khalili H."/>
            <person name="Gevers D."/>
            <person name="Ananthakrishnan A.N."/>
            <person name="Kugathasan S."/>
            <person name="Lander E.S."/>
            <person name="Blainey P."/>
            <person name="Vlamakis H."/>
            <person name="Xavier R.J."/>
            <person name="Huttenhower C."/>
        </authorList>
    </citation>
    <scope>NUCLEOTIDE SEQUENCE [LARGE SCALE GENOMIC DNA]</scope>
    <source>
        <strain evidence="2 6">RJX1124</strain>
        <strain evidence="3 7">RJX1125</strain>
        <strain evidence="4 5">RJX1128</strain>
    </source>
</reference>
<evidence type="ECO:0000313" key="6">
    <source>
        <dbReference type="Proteomes" id="UP000234891"/>
    </source>
</evidence>
<dbReference type="Proteomes" id="UP000235093">
    <property type="component" value="Unassembled WGS sequence"/>
</dbReference>
<accession>A0A2N5PQ72</accession>
<dbReference type="Proteomes" id="UP000234891">
    <property type="component" value="Unassembled WGS sequence"/>
</dbReference>
<dbReference type="EMBL" id="NIHT01000002">
    <property type="protein sequence ID" value="PLT77311.1"/>
    <property type="molecule type" value="Genomic_DNA"/>
</dbReference>
<dbReference type="SUPFAM" id="SSF52218">
    <property type="entry name" value="Flavoproteins"/>
    <property type="match status" value="1"/>
</dbReference>
<sequence length="82" mass="9373">MILYYSGTGNSWMIANRGEWMGEIPVSMNRRIKDGCTEQVSVNERVVFVMPVYSGRPPRIVYEHIMNTEFTGCTKAYFVGSL</sequence>
<evidence type="ECO:0000313" key="7">
    <source>
        <dbReference type="Proteomes" id="UP000235093"/>
    </source>
</evidence>
<dbReference type="EMBL" id="JAPRBD010000002">
    <property type="protein sequence ID" value="MCZ0688884.1"/>
    <property type="molecule type" value="Genomic_DNA"/>
</dbReference>
<gene>
    <name evidence="4" type="ORF">CDL20_12495</name>
    <name evidence="3" type="ORF">CDL23_01610</name>
    <name evidence="2" type="ORF">CDL26_12660</name>
    <name evidence="1" type="ORF">OZZ16_02955</name>
</gene>
<dbReference type="RefSeq" id="WP_101871153.1">
    <property type="nucleotide sequence ID" value="NZ_CAXSWW010000010.1"/>
</dbReference>
<dbReference type="Proteomes" id="UP001076974">
    <property type="component" value="Unassembled WGS sequence"/>
</dbReference>
<protein>
    <submittedName>
        <fullName evidence="3">Uncharacterized protein</fullName>
    </submittedName>
</protein>
<proteinExistence type="predicted"/>
<evidence type="ECO:0000313" key="3">
    <source>
        <dbReference type="EMBL" id="PLT77311.1"/>
    </source>
</evidence>